<proteinExistence type="predicted"/>
<feature type="region of interest" description="Disordered" evidence="1">
    <location>
        <begin position="165"/>
        <end position="224"/>
    </location>
</feature>
<accession>A0ABY2GWH1</accession>
<feature type="region of interest" description="Disordered" evidence="1">
    <location>
        <begin position="298"/>
        <end position="330"/>
    </location>
</feature>
<dbReference type="RefSeq" id="XP_073555746.1">
    <property type="nucleotide sequence ID" value="XM_073705676.1"/>
</dbReference>
<protein>
    <submittedName>
        <fullName evidence="2">Uncharacterized protein</fullName>
    </submittedName>
</protein>
<gene>
    <name evidence="2" type="ORF">CCMA1212_008550</name>
</gene>
<dbReference type="GeneID" id="300580126"/>
<feature type="compositionally biased region" description="Low complexity" evidence="1">
    <location>
        <begin position="298"/>
        <end position="308"/>
    </location>
</feature>
<keyword evidence="3" id="KW-1185">Reference proteome</keyword>
<sequence>MPSSTSIVVLREYQQSTSVPEMWQPVGELEKVVSHTKTRGPGEEILTLTHRPFRSGPQFRWTRRHSATGCGHGPIGRWKGCVRAELLRDYLGGPLKGLGPRYANSCCYRFIHGQTCIMRTHADAEPGNSYAMDAPHVTTRGCMSCLPRTAWCFRVCLHSCWRRSRKGGHASGAKSARMDMKHSMRNTTNFDMQKDTRRDDKGSAERARTGTEQRRSVAERVSPHPASETCGCGVRFREGPAKHQRFSQPTRMANQLLVWGSSGAAPPVVWAGQREDEWLDTAFQVAMQLCEAMRAEASSRSSSSCQTADSRRRRGGCCGQPATEGQGEDRDLPTMALLLHFVTAAM</sequence>
<comment type="caution">
    <text evidence="2">The sequence shown here is derived from an EMBL/GenBank/DDBJ whole genome shotgun (WGS) entry which is preliminary data.</text>
</comment>
<dbReference type="EMBL" id="PPTA01000013">
    <property type="protein sequence ID" value="TFA99544.1"/>
    <property type="molecule type" value="Genomic_DNA"/>
</dbReference>
<evidence type="ECO:0000313" key="2">
    <source>
        <dbReference type="EMBL" id="TFA99544.1"/>
    </source>
</evidence>
<dbReference type="Proteomes" id="UP001642720">
    <property type="component" value="Unassembled WGS sequence"/>
</dbReference>
<evidence type="ECO:0000313" key="3">
    <source>
        <dbReference type="Proteomes" id="UP001642720"/>
    </source>
</evidence>
<name>A0ABY2GWH1_9HYPO</name>
<feature type="compositionally biased region" description="Basic and acidic residues" evidence="1">
    <location>
        <begin position="192"/>
        <end position="222"/>
    </location>
</feature>
<evidence type="ECO:0000256" key="1">
    <source>
        <dbReference type="SAM" id="MobiDB-lite"/>
    </source>
</evidence>
<reference evidence="2 3" key="1">
    <citation type="submission" date="2018-01" db="EMBL/GenBank/DDBJ databases">
        <title>Genome characterization of the sugarcane-associated fungus Trichoderma ghanense CCMA-1212 and their application in lignocelulose bioconversion.</title>
        <authorList>
            <person name="Steindorff A.S."/>
            <person name="Mendes T.D."/>
            <person name="Vilela E.S.D."/>
            <person name="Rodrigues D.S."/>
            <person name="Formighieri E.F."/>
            <person name="Melo I.S."/>
            <person name="Favaro L.C.L."/>
        </authorList>
    </citation>
    <scope>NUCLEOTIDE SEQUENCE [LARGE SCALE GENOMIC DNA]</scope>
    <source>
        <strain evidence="2 3">CCMA-1212</strain>
    </source>
</reference>
<organism evidence="2 3">
    <name type="scientific">Trichoderma ghanense</name>
    <dbReference type="NCBI Taxonomy" id="65468"/>
    <lineage>
        <taxon>Eukaryota</taxon>
        <taxon>Fungi</taxon>
        <taxon>Dikarya</taxon>
        <taxon>Ascomycota</taxon>
        <taxon>Pezizomycotina</taxon>
        <taxon>Sordariomycetes</taxon>
        <taxon>Hypocreomycetidae</taxon>
        <taxon>Hypocreales</taxon>
        <taxon>Hypocreaceae</taxon>
        <taxon>Trichoderma</taxon>
    </lineage>
</organism>